<feature type="transmembrane region" description="Helical" evidence="6">
    <location>
        <begin position="465"/>
        <end position="484"/>
    </location>
</feature>
<evidence type="ECO:0000256" key="6">
    <source>
        <dbReference type="SAM" id="Phobius"/>
    </source>
</evidence>
<evidence type="ECO:0000256" key="5">
    <source>
        <dbReference type="ARBA" id="ARBA00023136"/>
    </source>
</evidence>
<protein>
    <submittedName>
        <fullName evidence="7">Oligosaccharide flippase family protein</fullName>
    </submittedName>
</protein>
<evidence type="ECO:0000256" key="4">
    <source>
        <dbReference type="ARBA" id="ARBA00022989"/>
    </source>
</evidence>
<dbReference type="EMBL" id="CP089051">
    <property type="protein sequence ID" value="UYF71636.1"/>
    <property type="molecule type" value="Genomic_DNA"/>
</dbReference>
<feature type="transmembrane region" description="Helical" evidence="6">
    <location>
        <begin position="375"/>
        <end position="396"/>
    </location>
</feature>
<evidence type="ECO:0000313" key="8">
    <source>
        <dbReference type="Proteomes" id="UP001164064"/>
    </source>
</evidence>
<dbReference type="PANTHER" id="PTHR30250:SF26">
    <property type="entry name" value="PSMA PROTEIN"/>
    <property type="match status" value="1"/>
</dbReference>
<feature type="transmembrane region" description="Helical" evidence="6">
    <location>
        <begin position="265"/>
        <end position="286"/>
    </location>
</feature>
<feature type="transmembrane region" description="Helical" evidence="6">
    <location>
        <begin position="402"/>
        <end position="424"/>
    </location>
</feature>
<evidence type="ECO:0000256" key="2">
    <source>
        <dbReference type="ARBA" id="ARBA00022475"/>
    </source>
</evidence>
<feature type="transmembrane region" description="Helical" evidence="6">
    <location>
        <begin position="347"/>
        <end position="368"/>
    </location>
</feature>
<sequence>MSLIRINYNLLSNYISQIYLIIISIIVLPIYINKLGSEAYGLIAFFGMLQGLFVLLDLGLSQTLSHQTANYNAGAITSLDYRKINRSLSLVFYFLGFLGVIFLLISHDFLIKKWLKINDLNLVEVSFSMYVMIFCIYFKWVSSIYRGILVGFEKIIWLSYANSCFATFRFLGVLFYMHFNGYTLTNFFSFQLMVSFVEYLTFFLKANNCLPKNLSEKIGFSLKPLKNVMNLSLMLAFSSLIWVLLTQLDKLVLSGIIPLNDYGYFSLATLVAGGIIQISAPISAVIMPRMANLFAKGEVVEMKAVYQSMTEFFMVFVFTAAIVLASVSNPFLFLWSGDQSLANKASIILSLYVVGNAFFILNMFPFYIQYALGNLKYHAIGSILQLIFLIPSIIFVSKNYGAIGAACTWLVVQILVFLLWVPWVHKKIYSDINKPWFRTIFKILPSALFVMLVCRNIDFSDDRLVVFFQIFSISLITLLISILTSKRIGARIGFFLRK</sequence>
<keyword evidence="3 6" id="KW-0812">Transmembrane</keyword>
<dbReference type="InterPro" id="IPR050833">
    <property type="entry name" value="Poly_Biosynth_Transport"/>
</dbReference>
<feature type="transmembrane region" description="Helical" evidence="6">
    <location>
        <begin position="12"/>
        <end position="33"/>
    </location>
</feature>
<feature type="transmembrane region" description="Helical" evidence="6">
    <location>
        <begin position="436"/>
        <end position="453"/>
    </location>
</feature>
<evidence type="ECO:0000256" key="1">
    <source>
        <dbReference type="ARBA" id="ARBA00004651"/>
    </source>
</evidence>
<evidence type="ECO:0000256" key="3">
    <source>
        <dbReference type="ARBA" id="ARBA00022692"/>
    </source>
</evidence>
<comment type="subcellular location">
    <subcellularLocation>
        <location evidence="1">Cell membrane</location>
        <topology evidence="1">Multi-pass membrane protein</topology>
    </subcellularLocation>
</comment>
<feature type="transmembrane region" description="Helical" evidence="6">
    <location>
        <begin position="88"/>
        <end position="107"/>
    </location>
</feature>
<dbReference type="RefSeq" id="WP_263512591.1">
    <property type="nucleotide sequence ID" value="NZ_CP089051.1"/>
</dbReference>
<feature type="transmembrane region" description="Helical" evidence="6">
    <location>
        <begin position="157"/>
        <end position="176"/>
    </location>
</feature>
<feature type="transmembrane region" description="Helical" evidence="6">
    <location>
        <begin position="188"/>
        <end position="206"/>
    </location>
</feature>
<name>A0AA46S3W6_9GAMM</name>
<proteinExistence type="predicted"/>
<keyword evidence="5 6" id="KW-0472">Membrane</keyword>
<gene>
    <name evidence="7" type="ORF">LSO60_15665</name>
</gene>
<evidence type="ECO:0000313" key="7">
    <source>
        <dbReference type="EMBL" id="UYF71636.1"/>
    </source>
</evidence>
<dbReference type="Pfam" id="PF01943">
    <property type="entry name" value="Polysacc_synt"/>
    <property type="match status" value="1"/>
</dbReference>
<dbReference type="AlphaFoldDB" id="A0AA46S3W6"/>
<accession>A0AA46S3W6</accession>
<organism evidence="7 8">
    <name type="scientific">Acinetobacter ursingii</name>
    <dbReference type="NCBI Taxonomy" id="108980"/>
    <lineage>
        <taxon>Bacteria</taxon>
        <taxon>Pseudomonadati</taxon>
        <taxon>Pseudomonadota</taxon>
        <taxon>Gammaproteobacteria</taxon>
        <taxon>Moraxellales</taxon>
        <taxon>Moraxellaceae</taxon>
        <taxon>Acinetobacter</taxon>
    </lineage>
</organism>
<feature type="transmembrane region" description="Helical" evidence="6">
    <location>
        <begin position="227"/>
        <end position="245"/>
    </location>
</feature>
<dbReference type="PANTHER" id="PTHR30250">
    <property type="entry name" value="PST FAMILY PREDICTED COLANIC ACID TRANSPORTER"/>
    <property type="match status" value="1"/>
</dbReference>
<keyword evidence="4 6" id="KW-1133">Transmembrane helix</keyword>
<keyword evidence="2" id="KW-1003">Cell membrane</keyword>
<feature type="transmembrane region" description="Helical" evidence="6">
    <location>
        <begin position="127"/>
        <end position="145"/>
    </location>
</feature>
<feature type="transmembrane region" description="Helical" evidence="6">
    <location>
        <begin position="39"/>
        <end position="60"/>
    </location>
</feature>
<dbReference type="GO" id="GO:0005886">
    <property type="term" value="C:plasma membrane"/>
    <property type="evidence" value="ECO:0007669"/>
    <property type="project" value="UniProtKB-SubCell"/>
</dbReference>
<dbReference type="Proteomes" id="UP001164064">
    <property type="component" value="Chromosome"/>
</dbReference>
<dbReference type="InterPro" id="IPR002797">
    <property type="entry name" value="Polysacc_synth"/>
</dbReference>
<feature type="transmembrane region" description="Helical" evidence="6">
    <location>
        <begin position="312"/>
        <end position="335"/>
    </location>
</feature>
<reference evidence="7" key="1">
    <citation type="journal article" date="2022" name="J Glob Antimicrob Resist">
        <title>Comparative analysis of IMP-4- and OXA-58-containing plasmids of three carbapenemase-producing Acinetobacter ursingii strains in the Netherlands.</title>
        <authorList>
            <person name="Hendrickx A.P.A."/>
            <person name="Schade R.P."/>
            <person name="Landman F."/>
            <person name="Bosch T."/>
            <person name="Schouls L.M."/>
            <person name="van Dijk K."/>
        </authorList>
    </citation>
    <scope>NUCLEOTIDE SEQUENCE</scope>
    <source>
        <strain evidence="7">RIVM_C010559</strain>
    </source>
</reference>